<dbReference type="InterPro" id="IPR006016">
    <property type="entry name" value="UspA"/>
</dbReference>
<dbReference type="InterPro" id="IPR014729">
    <property type="entry name" value="Rossmann-like_a/b/a_fold"/>
</dbReference>
<evidence type="ECO:0000313" key="2">
    <source>
        <dbReference type="EMBL" id="ELY93755.1"/>
    </source>
</evidence>
<keyword evidence="3" id="KW-1185">Reference proteome</keyword>
<dbReference type="PATRIC" id="fig|1230458.4.peg.1547"/>
<accession>M0A4S9</accession>
<reference evidence="2 3" key="1">
    <citation type="journal article" date="2014" name="PLoS Genet.">
        <title>Phylogenetically driven sequencing of extremely halophilic archaea reveals strategies for static and dynamic osmo-response.</title>
        <authorList>
            <person name="Becker E.A."/>
            <person name="Seitzer P.M."/>
            <person name="Tritt A."/>
            <person name="Larsen D."/>
            <person name="Krusor M."/>
            <person name="Yao A.I."/>
            <person name="Wu D."/>
            <person name="Madern D."/>
            <person name="Eisen J.A."/>
            <person name="Darling A.E."/>
            <person name="Facciotti M.T."/>
        </authorList>
    </citation>
    <scope>NUCLEOTIDE SEQUENCE [LARGE SCALE GENOMIC DNA]</scope>
    <source>
        <strain evidence="2 3">DSM 12281</strain>
    </source>
</reference>
<dbReference type="Gene3D" id="3.40.50.620">
    <property type="entry name" value="HUPs"/>
    <property type="match status" value="1"/>
</dbReference>
<evidence type="ECO:0000313" key="3">
    <source>
        <dbReference type="Proteomes" id="UP000011648"/>
    </source>
</evidence>
<gene>
    <name evidence="2" type="ORF">C484_07741</name>
</gene>
<dbReference type="AlphaFoldDB" id="M0A4S9"/>
<dbReference type="Proteomes" id="UP000011648">
    <property type="component" value="Unassembled WGS sequence"/>
</dbReference>
<feature type="domain" description="UspA" evidence="1">
    <location>
        <begin position="1"/>
        <end position="63"/>
    </location>
</feature>
<dbReference type="CDD" id="cd00293">
    <property type="entry name" value="USP-like"/>
    <property type="match status" value="1"/>
</dbReference>
<dbReference type="Pfam" id="PF00582">
    <property type="entry name" value="Usp"/>
    <property type="match status" value="1"/>
</dbReference>
<name>M0A4S9_9EURY</name>
<sequence length="65" mass="7230">MFNQILLPVDGSKASEQATEHALMLAETYDATVNALFVLDKSIVPNVFEDDSDDEQIETELRETA</sequence>
<dbReference type="EMBL" id="AOIL01000019">
    <property type="protein sequence ID" value="ELY93755.1"/>
    <property type="molecule type" value="Genomic_DNA"/>
</dbReference>
<evidence type="ECO:0000259" key="1">
    <source>
        <dbReference type="Pfam" id="PF00582"/>
    </source>
</evidence>
<dbReference type="OrthoDB" id="105697at2157"/>
<dbReference type="STRING" id="1230458.C484_07741"/>
<organism evidence="2 3">
    <name type="scientific">Natrialba taiwanensis DSM 12281</name>
    <dbReference type="NCBI Taxonomy" id="1230458"/>
    <lineage>
        <taxon>Archaea</taxon>
        <taxon>Methanobacteriati</taxon>
        <taxon>Methanobacteriota</taxon>
        <taxon>Stenosarchaea group</taxon>
        <taxon>Halobacteria</taxon>
        <taxon>Halobacteriales</taxon>
        <taxon>Natrialbaceae</taxon>
        <taxon>Natrialba</taxon>
    </lineage>
</organism>
<protein>
    <submittedName>
        <fullName evidence="2">UspA domain protein</fullName>
    </submittedName>
</protein>
<comment type="caution">
    <text evidence="2">The sequence shown here is derived from an EMBL/GenBank/DDBJ whole genome shotgun (WGS) entry which is preliminary data.</text>
</comment>
<proteinExistence type="predicted"/>
<dbReference type="SUPFAM" id="SSF52402">
    <property type="entry name" value="Adenine nucleotide alpha hydrolases-like"/>
    <property type="match status" value="1"/>
</dbReference>